<dbReference type="Proteomes" id="UP001370490">
    <property type="component" value="Unassembled WGS sequence"/>
</dbReference>
<dbReference type="Pfam" id="PF00560">
    <property type="entry name" value="LRR_1"/>
    <property type="match status" value="5"/>
</dbReference>
<dbReference type="InterPro" id="IPR032675">
    <property type="entry name" value="LRR_dom_sf"/>
</dbReference>
<accession>A0AAN8VKZ4</accession>
<dbReference type="Gene3D" id="3.80.10.10">
    <property type="entry name" value="Ribonuclease Inhibitor"/>
    <property type="match status" value="2"/>
</dbReference>
<keyword evidence="7" id="KW-1133">Transmembrane helix</keyword>
<keyword evidence="8" id="KW-0472">Membrane</keyword>
<dbReference type="SMART" id="SM00369">
    <property type="entry name" value="LRR_TYP"/>
    <property type="match status" value="5"/>
</dbReference>
<reference evidence="10 11" key="1">
    <citation type="submission" date="2023-12" db="EMBL/GenBank/DDBJ databases">
        <title>A high-quality genome assembly for Dillenia turbinata (Dilleniales).</title>
        <authorList>
            <person name="Chanderbali A."/>
        </authorList>
    </citation>
    <scope>NUCLEOTIDE SEQUENCE [LARGE SCALE GENOMIC DNA]</scope>
    <source>
        <strain evidence="10">LSX21</strain>
        <tissue evidence="10">Leaf</tissue>
    </source>
</reference>
<dbReference type="PANTHER" id="PTHR48056:SF81">
    <property type="entry name" value="RECEPTOR PROTEIN-TYROSINE KINASE CEPR1"/>
    <property type="match status" value="1"/>
</dbReference>
<evidence type="ECO:0000313" key="10">
    <source>
        <dbReference type="EMBL" id="KAK6931646.1"/>
    </source>
</evidence>
<keyword evidence="11" id="KW-1185">Reference proteome</keyword>
<evidence type="ECO:0000256" key="6">
    <source>
        <dbReference type="ARBA" id="ARBA00022840"/>
    </source>
</evidence>
<evidence type="ECO:0000256" key="4">
    <source>
        <dbReference type="ARBA" id="ARBA00022737"/>
    </source>
</evidence>
<dbReference type="PANTHER" id="PTHR48056">
    <property type="entry name" value="LRR RECEPTOR-LIKE SERINE/THREONINE-PROTEIN KINASE-RELATED"/>
    <property type="match status" value="1"/>
</dbReference>
<evidence type="ECO:0000256" key="8">
    <source>
        <dbReference type="ARBA" id="ARBA00023136"/>
    </source>
</evidence>
<keyword evidence="3" id="KW-0812">Transmembrane</keyword>
<evidence type="ECO:0000313" key="11">
    <source>
        <dbReference type="Proteomes" id="UP001370490"/>
    </source>
</evidence>
<evidence type="ECO:0000256" key="3">
    <source>
        <dbReference type="ARBA" id="ARBA00022692"/>
    </source>
</evidence>
<dbReference type="AlphaFoldDB" id="A0AAN8VKZ4"/>
<organism evidence="10 11">
    <name type="scientific">Dillenia turbinata</name>
    <dbReference type="NCBI Taxonomy" id="194707"/>
    <lineage>
        <taxon>Eukaryota</taxon>
        <taxon>Viridiplantae</taxon>
        <taxon>Streptophyta</taxon>
        <taxon>Embryophyta</taxon>
        <taxon>Tracheophyta</taxon>
        <taxon>Spermatophyta</taxon>
        <taxon>Magnoliopsida</taxon>
        <taxon>eudicotyledons</taxon>
        <taxon>Gunneridae</taxon>
        <taxon>Pentapetalae</taxon>
        <taxon>Dilleniales</taxon>
        <taxon>Dilleniaceae</taxon>
        <taxon>Dillenia</taxon>
    </lineage>
</organism>
<evidence type="ECO:0000256" key="9">
    <source>
        <dbReference type="ARBA" id="ARBA00023180"/>
    </source>
</evidence>
<name>A0AAN8VKZ4_9MAGN</name>
<keyword evidence="6" id="KW-0067">ATP-binding</keyword>
<evidence type="ECO:0000256" key="5">
    <source>
        <dbReference type="ARBA" id="ARBA00022741"/>
    </source>
</evidence>
<dbReference type="Pfam" id="PF13855">
    <property type="entry name" value="LRR_8"/>
    <property type="match status" value="2"/>
</dbReference>
<dbReference type="InterPro" id="IPR050647">
    <property type="entry name" value="Plant_LRR-RLKs"/>
</dbReference>
<protein>
    <submittedName>
        <fullName evidence="10">Leucine-rich repeat</fullName>
    </submittedName>
</protein>
<dbReference type="SUPFAM" id="SSF52058">
    <property type="entry name" value="L domain-like"/>
    <property type="match status" value="2"/>
</dbReference>
<dbReference type="GO" id="GO:0016020">
    <property type="term" value="C:membrane"/>
    <property type="evidence" value="ECO:0007669"/>
    <property type="project" value="UniProtKB-SubCell"/>
</dbReference>
<dbReference type="EMBL" id="JBAMMX010000011">
    <property type="protein sequence ID" value="KAK6931646.1"/>
    <property type="molecule type" value="Genomic_DNA"/>
</dbReference>
<evidence type="ECO:0000256" key="7">
    <source>
        <dbReference type="ARBA" id="ARBA00022989"/>
    </source>
</evidence>
<dbReference type="FunFam" id="3.80.10.10:FF:000095">
    <property type="entry name" value="LRR receptor-like serine/threonine-protein kinase GSO1"/>
    <property type="match status" value="1"/>
</dbReference>
<dbReference type="InterPro" id="IPR001611">
    <property type="entry name" value="Leu-rich_rpt"/>
</dbReference>
<comment type="caution">
    <text evidence="10">The sequence shown here is derived from an EMBL/GenBank/DDBJ whole genome shotgun (WGS) entry which is preliminary data.</text>
</comment>
<dbReference type="FunFam" id="3.80.10.10:FF:000649">
    <property type="entry name" value="Leucine Rich Repeat family protein"/>
    <property type="match status" value="1"/>
</dbReference>
<evidence type="ECO:0000256" key="1">
    <source>
        <dbReference type="ARBA" id="ARBA00004167"/>
    </source>
</evidence>
<gene>
    <name evidence="10" type="ORF">RJ641_003439</name>
</gene>
<proteinExistence type="predicted"/>
<keyword evidence="9" id="KW-0325">Glycoprotein</keyword>
<evidence type="ECO:0000256" key="2">
    <source>
        <dbReference type="ARBA" id="ARBA00022614"/>
    </source>
</evidence>
<keyword evidence="2" id="KW-0433">Leucine-rich repeat</keyword>
<keyword evidence="5" id="KW-0547">Nucleotide-binding</keyword>
<sequence>MLAKLQVLNLSGVNLKRSSRWLEAINMLPSLFELRLDYCHLYHILPNLQINFTSLASLDLQGNFFSSTIPPWLFNITNIEFLDLSYNSFSGFIPEEIENTKFLRVLDLSGNALQGKIPKNISNLCNLREFSVNKNRISGDISNIIHGSLPSFSNPQIYERHIFLDSNKFDGPLPIFYGDVTVLDLSDNLLSGYIPQSIGYMMPELFILRVSNNKFIGTLPESLCQMESLRVLDVSKNQLTGKLPECWNSSERLTVIDASENSFSGQIPWSLGSIPSLQSIHLQENKFLGELPESLKNLTNLQTLDIGHNAFYGVIPSWLGENLASLRFLSLESNNFAGEIPLQLCNLNALQLLNLAQNNLNGTIPHCFRNFTSMIVGTEALEQKNAPQGEIPKSLSKLCNLHEFYSSENRIRGDISNILGSSSTCALRSLELSSLNINELTGTTTKQLQRSDSKFFGTSAISSIYTSSQQ</sequence>
<dbReference type="GO" id="GO:0005524">
    <property type="term" value="F:ATP binding"/>
    <property type="evidence" value="ECO:0007669"/>
    <property type="project" value="UniProtKB-KW"/>
</dbReference>
<keyword evidence="4" id="KW-0677">Repeat</keyword>
<comment type="subcellular location">
    <subcellularLocation>
        <location evidence="1">Membrane</location>
        <topology evidence="1">Single-pass membrane protein</topology>
    </subcellularLocation>
</comment>
<dbReference type="InterPro" id="IPR003591">
    <property type="entry name" value="Leu-rich_rpt_typical-subtyp"/>
</dbReference>